<dbReference type="GO" id="GO:0044780">
    <property type="term" value="P:bacterial-type flagellum assembly"/>
    <property type="evidence" value="ECO:0007669"/>
    <property type="project" value="InterPro"/>
</dbReference>
<evidence type="ECO:0000256" key="7">
    <source>
        <dbReference type="RuleBase" id="RU362065"/>
    </source>
</evidence>
<dbReference type="Pfam" id="PF00460">
    <property type="entry name" value="Flg_bb_rod"/>
    <property type="match status" value="1"/>
</dbReference>
<dbReference type="OrthoDB" id="9802553at2"/>
<comment type="caution">
    <text evidence="11">The sequence shown here is derived from an EMBL/GenBank/DDBJ whole genome shotgun (WGS) entry which is preliminary data.</text>
</comment>
<feature type="domain" description="Flagellar basal body rod protein N-terminal" evidence="8">
    <location>
        <begin position="8"/>
        <end position="37"/>
    </location>
</feature>
<dbReference type="Proteomes" id="UP000235114">
    <property type="component" value="Unassembled WGS sequence"/>
</dbReference>
<dbReference type="PANTHER" id="PTHR30033">
    <property type="entry name" value="FLAGELLAR HOOK-ASSOCIATED PROTEIN 1"/>
    <property type="match status" value="1"/>
</dbReference>
<dbReference type="Pfam" id="PF22638">
    <property type="entry name" value="FlgK_D1"/>
    <property type="match status" value="1"/>
</dbReference>
<evidence type="ECO:0000313" key="13">
    <source>
        <dbReference type="Proteomes" id="UP000234951"/>
    </source>
</evidence>
<dbReference type="SUPFAM" id="SSF64518">
    <property type="entry name" value="Phase 1 flagellin"/>
    <property type="match status" value="1"/>
</dbReference>
<reference evidence="12 14" key="2">
    <citation type="submission" date="2017-12" db="EMBL/GenBank/DDBJ databases">
        <title>Comparative Functional Genomics of Dry Heat Resistant strains isolated from the Viking Spacecraft.</title>
        <authorList>
            <person name="Seuylemezian A."/>
            <person name="Cooper K."/>
            <person name="Vaishampayan P."/>
        </authorList>
    </citation>
    <scope>NUCLEOTIDE SEQUENCE [LARGE SCALE GENOMIC DNA]</scope>
    <source>
        <strain evidence="12 14">ATCC 29669</strain>
    </source>
</reference>
<dbReference type="EMBL" id="PGVD01000050">
    <property type="protein sequence ID" value="PLR94075.1"/>
    <property type="molecule type" value="Genomic_DNA"/>
</dbReference>
<feature type="domain" description="Flagellar basal-body/hook protein C-terminal" evidence="9">
    <location>
        <begin position="478"/>
        <end position="517"/>
    </location>
</feature>
<dbReference type="NCBIfam" id="TIGR02492">
    <property type="entry name" value="flgK_ends"/>
    <property type="match status" value="1"/>
</dbReference>
<dbReference type="GO" id="GO:0005198">
    <property type="term" value="F:structural molecule activity"/>
    <property type="evidence" value="ECO:0007669"/>
    <property type="project" value="UniProtKB-UniRule"/>
</dbReference>
<evidence type="ECO:0000256" key="1">
    <source>
        <dbReference type="ARBA" id="ARBA00004365"/>
    </source>
</evidence>
<evidence type="ECO:0000259" key="8">
    <source>
        <dbReference type="Pfam" id="PF00460"/>
    </source>
</evidence>
<keyword evidence="11" id="KW-0969">Cilium</keyword>
<evidence type="ECO:0000259" key="9">
    <source>
        <dbReference type="Pfam" id="PF06429"/>
    </source>
</evidence>
<comment type="subcellular location">
    <subcellularLocation>
        <location evidence="1 7">Bacterial flagellum</location>
    </subcellularLocation>
    <subcellularLocation>
        <location evidence="2 7">Secreted</location>
    </subcellularLocation>
</comment>
<dbReference type="GO" id="GO:0005576">
    <property type="term" value="C:extracellular region"/>
    <property type="evidence" value="ECO:0007669"/>
    <property type="project" value="UniProtKB-SubCell"/>
</dbReference>
<dbReference type="InterPro" id="IPR002371">
    <property type="entry name" value="FlgK"/>
</dbReference>
<dbReference type="GO" id="GO:0009424">
    <property type="term" value="C:bacterial-type flagellum hook"/>
    <property type="evidence" value="ECO:0007669"/>
    <property type="project" value="UniProtKB-UniRule"/>
</dbReference>
<keyword evidence="11" id="KW-0966">Cell projection</keyword>
<evidence type="ECO:0000313" key="11">
    <source>
        <dbReference type="EMBL" id="PLR83157.1"/>
    </source>
</evidence>
<keyword evidence="6 7" id="KW-0975">Bacterial flagellum</keyword>
<organism evidence="11 13">
    <name type="scientific">Bacillus canaveralius</name>
    <dbReference type="NCBI Taxonomy" id="1403243"/>
    <lineage>
        <taxon>Bacteria</taxon>
        <taxon>Bacillati</taxon>
        <taxon>Bacillota</taxon>
        <taxon>Bacilli</taxon>
        <taxon>Bacillales</taxon>
        <taxon>Bacillaceae</taxon>
        <taxon>Bacillus</taxon>
    </lineage>
</organism>
<protein>
    <recommendedName>
        <fullName evidence="4 7">Flagellar hook-associated protein 1</fullName>
        <shortName evidence="7">HAP1</shortName>
    </recommendedName>
</protein>
<dbReference type="EMBL" id="PGVA01000023">
    <property type="protein sequence ID" value="PLR83157.1"/>
    <property type="molecule type" value="Genomic_DNA"/>
</dbReference>
<evidence type="ECO:0000259" key="10">
    <source>
        <dbReference type="Pfam" id="PF22638"/>
    </source>
</evidence>
<evidence type="ECO:0000313" key="14">
    <source>
        <dbReference type="Proteomes" id="UP000235114"/>
    </source>
</evidence>
<dbReference type="RefSeq" id="WP_101577179.1">
    <property type="nucleotide sequence ID" value="NZ_PGVA01000023.1"/>
</dbReference>
<dbReference type="Proteomes" id="UP000234951">
    <property type="component" value="Unassembled WGS sequence"/>
</dbReference>
<dbReference type="InterPro" id="IPR001444">
    <property type="entry name" value="Flag_bb_rod_N"/>
</dbReference>
<reference evidence="11 13" key="1">
    <citation type="submission" date="2017-11" db="EMBL/GenBank/DDBJ databases">
        <title>Comparitive Functional Genomics of Dry Heat Resistant strains isolated from the Viking Spacecraft.</title>
        <authorList>
            <person name="Seuylemezian A."/>
            <person name="Cooper K."/>
            <person name="Vaishampayan P."/>
        </authorList>
    </citation>
    <scope>NUCLEOTIDE SEQUENCE [LARGE SCALE GENOMIC DNA]</scope>
    <source>
        <strain evidence="11 13">M4.6</strain>
    </source>
</reference>
<evidence type="ECO:0000313" key="12">
    <source>
        <dbReference type="EMBL" id="PLR94075.1"/>
    </source>
</evidence>
<evidence type="ECO:0000256" key="5">
    <source>
        <dbReference type="ARBA" id="ARBA00022525"/>
    </source>
</evidence>
<gene>
    <name evidence="7" type="primary">flgK</name>
    <name evidence="11" type="ORF">CU635_09750</name>
    <name evidence="12" type="ORF">CVD25_16675</name>
</gene>
<dbReference type="AlphaFoldDB" id="A0A2N5GMJ1"/>
<dbReference type="PRINTS" id="PR01005">
    <property type="entry name" value="FLGHOOKAP1"/>
</dbReference>
<keyword evidence="14" id="KW-1185">Reference proteome</keyword>
<evidence type="ECO:0000256" key="3">
    <source>
        <dbReference type="ARBA" id="ARBA00009677"/>
    </source>
</evidence>
<proteinExistence type="inferred from homology"/>
<comment type="similarity">
    <text evidence="3 7">Belongs to the flagella basal body rod proteins family.</text>
</comment>
<evidence type="ECO:0000256" key="4">
    <source>
        <dbReference type="ARBA" id="ARBA00016244"/>
    </source>
</evidence>
<keyword evidence="11" id="KW-0282">Flagellum</keyword>
<dbReference type="Pfam" id="PF06429">
    <property type="entry name" value="Flg_bbr_C"/>
    <property type="match status" value="1"/>
</dbReference>
<name>A0A2N5GMJ1_9BACI</name>
<keyword evidence="5 7" id="KW-0964">Secreted</keyword>
<dbReference type="PANTHER" id="PTHR30033:SF1">
    <property type="entry name" value="FLAGELLAR HOOK-ASSOCIATED PROTEIN 1"/>
    <property type="match status" value="1"/>
</dbReference>
<sequence length="524" mass="56760">MRSSFMGLETARRGMFTQQSALYTTGHNISNANTPGFSRQRINFTESNPFPAAGFNKPMIPGQMGTGVEAGSIQRIRDDFLDLRYRGQNSKLGYFGTKSDALARMEDIMNEPTKEGLSSAMDAFWNSLQTLGTYPNESGARESVLAQANSLADTFNYLSGSLESIRSDLAQSIDVSVAEINSIAEQINKINKDISKVEPHGDLPNDLYDKRDRLIDDLSKLVNIKVTKQPNGGLAKPIAEGTYKIEIVNDAGVSLGTLVDNTTTEGDPNLVTHKMTGGYLEYLKVGNNDPVNAEDFAAGSLKADIESNGYIDGNGDKVGEYPQMIDELDKLAFAFVKEFNIIHANGDDLNGNNGVNFFTDLSDYKDAANKMSVAITDPNQIAAAADGTKGGNGKNAYDLSDVMRKDFSDFVALIPDPAGSGADINLKDYIQNDLKMSGNIKSFYGGVITGLGVQAREANVLASNTETLIQSVEFQRQSVSGVSLDEEMTNLIKFQHAYNASARNITVIDEMLDKIINGMGTVGR</sequence>
<evidence type="ECO:0000256" key="6">
    <source>
        <dbReference type="ARBA" id="ARBA00023143"/>
    </source>
</evidence>
<evidence type="ECO:0000256" key="2">
    <source>
        <dbReference type="ARBA" id="ARBA00004613"/>
    </source>
</evidence>
<feature type="domain" description="Flagellar hook-associated protein FlgK helical" evidence="10">
    <location>
        <begin position="102"/>
        <end position="358"/>
    </location>
</feature>
<accession>A0A2N5GMJ1</accession>
<dbReference type="InterPro" id="IPR053927">
    <property type="entry name" value="FlgK_helical"/>
</dbReference>
<dbReference type="InterPro" id="IPR010930">
    <property type="entry name" value="Flg_bb/hook_C_dom"/>
</dbReference>